<evidence type="ECO:0000313" key="3">
    <source>
        <dbReference type="Proteomes" id="UP001356095"/>
    </source>
</evidence>
<name>A0ABU7K2A5_9ACTN</name>
<reference evidence="2 3" key="1">
    <citation type="submission" date="2023-08" db="EMBL/GenBank/DDBJ databases">
        <authorList>
            <person name="Girao M."/>
            <person name="Carvalho M.F."/>
        </authorList>
    </citation>
    <scope>NUCLEOTIDE SEQUENCE [LARGE SCALE GENOMIC DNA]</scope>
    <source>
        <strain evidence="2 3">CT-R113</strain>
    </source>
</reference>
<dbReference type="EMBL" id="JAUZMY010000003">
    <property type="protein sequence ID" value="MEE2036377.1"/>
    <property type="molecule type" value="Genomic_DNA"/>
</dbReference>
<keyword evidence="3" id="KW-1185">Reference proteome</keyword>
<evidence type="ECO:0000313" key="2">
    <source>
        <dbReference type="EMBL" id="MEE2036377.1"/>
    </source>
</evidence>
<comment type="caution">
    <text evidence="2">The sequence shown here is derived from an EMBL/GenBank/DDBJ whole genome shotgun (WGS) entry which is preliminary data.</text>
</comment>
<protein>
    <recommendedName>
        <fullName evidence="4">Lipoprotein</fullName>
    </recommendedName>
</protein>
<feature type="chain" id="PRO_5045844941" description="Lipoprotein" evidence="1">
    <location>
        <begin position="25"/>
        <end position="214"/>
    </location>
</feature>
<accession>A0ABU7K2A5</accession>
<keyword evidence="1" id="KW-0732">Signal</keyword>
<proteinExistence type="predicted"/>
<evidence type="ECO:0000256" key="1">
    <source>
        <dbReference type="SAM" id="SignalP"/>
    </source>
</evidence>
<organism evidence="2 3">
    <name type="scientific">Nocardiopsis codii</name>
    <dbReference type="NCBI Taxonomy" id="3065942"/>
    <lineage>
        <taxon>Bacteria</taxon>
        <taxon>Bacillati</taxon>
        <taxon>Actinomycetota</taxon>
        <taxon>Actinomycetes</taxon>
        <taxon>Streptosporangiales</taxon>
        <taxon>Nocardiopsidaceae</taxon>
        <taxon>Nocardiopsis</taxon>
    </lineage>
</organism>
<dbReference type="Proteomes" id="UP001356095">
    <property type="component" value="Unassembled WGS sequence"/>
</dbReference>
<evidence type="ECO:0008006" key="4">
    <source>
        <dbReference type="Google" id="ProtNLM"/>
    </source>
</evidence>
<gene>
    <name evidence="2" type="ORF">Q8791_03970</name>
</gene>
<dbReference type="RefSeq" id="WP_330090187.1">
    <property type="nucleotide sequence ID" value="NZ_JAUZMY010000003.1"/>
</dbReference>
<feature type="signal peptide" evidence="1">
    <location>
        <begin position="1"/>
        <end position="24"/>
    </location>
</feature>
<sequence length="214" mass="23281">MASTTTARALCGALLLTLALSACSDRDAEAESALGPGLLREFESLRERAATDFEQEVLDRAIEDGGITQEDYEEAFNRYTECADAAGLRETYTKLPNGLYQLTEWEVDADPRDQEAYEEATNAHMETSADCAEGTILLIESAYSLQLGNPEGIEDPRQAAIQCLEDEGLVEPDSYTPDEFDEDLEDAFSGAPFDPSDEATNLCLYMAGFAVSTG</sequence>